<evidence type="ECO:0000313" key="1">
    <source>
        <dbReference type="Proteomes" id="UP000887575"/>
    </source>
</evidence>
<dbReference type="Proteomes" id="UP000887575">
    <property type="component" value="Unassembled WGS sequence"/>
</dbReference>
<sequence length="114" mass="13092">MAPRICFFRVNSPFHVTVSHFEFAYGGVAYRFRHCQQNPRFCCLPRRNPPIKSIGGKPYCQVFIPEVQLEKHVRNNWKRLGELDVYIEFAGLDALTAAGGLEAGLRAQHYHDIT</sequence>
<keyword evidence="1" id="KW-1185">Reference proteome</keyword>
<name>A0AAF3ECV2_9BILA</name>
<dbReference type="AlphaFoldDB" id="A0AAF3ECV2"/>
<reference evidence="2" key="1">
    <citation type="submission" date="2024-02" db="UniProtKB">
        <authorList>
            <consortium name="WormBaseParasite"/>
        </authorList>
    </citation>
    <scope>IDENTIFICATION</scope>
</reference>
<proteinExistence type="predicted"/>
<accession>A0AAF3ECV2</accession>
<dbReference type="WBParaSite" id="MBELARI_LOCUS11800">
    <property type="protein sequence ID" value="MBELARI_LOCUS11800"/>
    <property type="gene ID" value="MBELARI_LOCUS11800"/>
</dbReference>
<protein>
    <submittedName>
        <fullName evidence="2">Uncharacterized protein</fullName>
    </submittedName>
</protein>
<evidence type="ECO:0000313" key="2">
    <source>
        <dbReference type="WBParaSite" id="MBELARI_LOCUS11800"/>
    </source>
</evidence>
<organism evidence="1 2">
    <name type="scientific">Mesorhabditis belari</name>
    <dbReference type="NCBI Taxonomy" id="2138241"/>
    <lineage>
        <taxon>Eukaryota</taxon>
        <taxon>Metazoa</taxon>
        <taxon>Ecdysozoa</taxon>
        <taxon>Nematoda</taxon>
        <taxon>Chromadorea</taxon>
        <taxon>Rhabditida</taxon>
        <taxon>Rhabditina</taxon>
        <taxon>Rhabditomorpha</taxon>
        <taxon>Rhabditoidea</taxon>
        <taxon>Rhabditidae</taxon>
        <taxon>Mesorhabditinae</taxon>
        <taxon>Mesorhabditis</taxon>
    </lineage>
</organism>